<sequence length="98" mass="11008">MKQTLAACLVGGNRNAFPPIQWAHHQTNIWLAGPITPVGCNSHSLPQTLIRDSIPYSFFLFHFLPSSFNNLLLHFPSIDSSGMKKCFFTLCLKPFSWG</sequence>
<protein>
    <submittedName>
        <fullName evidence="1">Uncharacterized protein</fullName>
    </submittedName>
</protein>
<proteinExistence type="predicted"/>
<keyword evidence="2" id="KW-1185">Reference proteome</keyword>
<accession>A0A7J8SJP4</accession>
<evidence type="ECO:0000313" key="2">
    <source>
        <dbReference type="Proteomes" id="UP000593561"/>
    </source>
</evidence>
<name>A0A7J8SJP4_GOSDV</name>
<gene>
    <name evidence="1" type="ORF">Godav_003982</name>
</gene>
<dbReference type="Proteomes" id="UP000593561">
    <property type="component" value="Unassembled WGS sequence"/>
</dbReference>
<comment type="caution">
    <text evidence="1">The sequence shown here is derived from an EMBL/GenBank/DDBJ whole genome shotgun (WGS) entry which is preliminary data.</text>
</comment>
<dbReference type="AlphaFoldDB" id="A0A7J8SJP4"/>
<organism evidence="1 2">
    <name type="scientific">Gossypium davidsonii</name>
    <name type="common">Davidson's cotton</name>
    <name type="synonym">Gossypium klotzschianum subsp. davidsonii</name>
    <dbReference type="NCBI Taxonomy" id="34287"/>
    <lineage>
        <taxon>Eukaryota</taxon>
        <taxon>Viridiplantae</taxon>
        <taxon>Streptophyta</taxon>
        <taxon>Embryophyta</taxon>
        <taxon>Tracheophyta</taxon>
        <taxon>Spermatophyta</taxon>
        <taxon>Magnoliopsida</taxon>
        <taxon>eudicotyledons</taxon>
        <taxon>Gunneridae</taxon>
        <taxon>Pentapetalae</taxon>
        <taxon>rosids</taxon>
        <taxon>malvids</taxon>
        <taxon>Malvales</taxon>
        <taxon>Malvaceae</taxon>
        <taxon>Malvoideae</taxon>
        <taxon>Gossypium</taxon>
    </lineage>
</organism>
<reference evidence="1 2" key="1">
    <citation type="journal article" date="2019" name="Genome Biol. Evol.">
        <title>Insights into the evolution of the New World diploid cottons (Gossypium, subgenus Houzingenia) based on genome sequencing.</title>
        <authorList>
            <person name="Grover C.E."/>
            <person name="Arick M.A. 2nd"/>
            <person name="Thrash A."/>
            <person name="Conover J.L."/>
            <person name="Sanders W.S."/>
            <person name="Peterson D.G."/>
            <person name="Frelichowski J.E."/>
            <person name="Scheffler J.A."/>
            <person name="Scheffler B.E."/>
            <person name="Wendel J.F."/>
        </authorList>
    </citation>
    <scope>NUCLEOTIDE SEQUENCE [LARGE SCALE GENOMIC DNA]</scope>
    <source>
        <strain evidence="1">27</strain>
        <tissue evidence="1">Leaf</tissue>
    </source>
</reference>
<dbReference type="EMBL" id="JABFAC010000010">
    <property type="protein sequence ID" value="MBA0626289.1"/>
    <property type="molecule type" value="Genomic_DNA"/>
</dbReference>
<evidence type="ECO:0000313" key="1">
    <source>
        <dbReference type="EMBL" id="MBA0626289.1"/>
    </source>
</evidence>